<proteinExistence type="predicted"/>
<dbReference type="Gene3D" id="2.10.260.10">
    <property type="match status" value="1"/>
</dbReference>
<dbReference type="Proteomes" id="UP000189933">
    <property type="component" value="Unassembled WGS sequence"/>
</dbReference>
<accession>A0A1T4NHA1</accession>
<gene>
    <name evidence="2" type="ORF">SAMN02745885_00903</name>
</gene>
<dbReference type="SMART" id="SM00966">
    <property type="entry name" value="SpoVT_AbrB"/>
    <property type="match status" value="1"/>
</dbReference>
<dbReference type="Pfam" id="PF04014">
    <property type="entry name" value="MazE_antitoxin"/>
    <property type="match status" value="1"/>
</dbReference>
<sequence length="89" mass="10304">MEVRKIYKAGNSYVISIPKQVIKLLNLKVGDQILFKWQQDQVILTPIVKKNKIEVIRRIAGCLADQEELVQDLLEIRELESDREGTVLE</sequence>
<organism evidence="2 3">
    <name type="scientific">Carboxydocella sporoproducens DSM 16521</name>
    <dbReference type="NCBI Taxonomy" id="1121270"/>
    <lineage>
        <taxon>Bacteria</taxon>
        <taxon>Bacillati</taxon>
        <taxon>Bacillota</taxon>
        <taxon>Clostridia</taxon>
        <taxon>Eubacteriales</taxon>
        <taxon>Clostridiales Family XVI. Incertae Sedis</taxon>
        <taxon>Carboxydocella</taxon>
    </lineage>
</organism>
<feature type="domain" description="SpoVT-AbrB" evidence="1">
    <location>
        <begin position="7"/>
        <end position="52"/>
    </location>
</feature>
<evidence type="ECO:0000313" key="2">
    <source>
        <dbReference type="EMBL" id="SJZ78535.1"/>
    </source>
</evidence>
<dbReference type="EMBL" id="FUXM01000007">
    <property type="protein sequence ID" value="SJZ78535.1"/>
    <property type="molecule type" value="Genomic_DNA"/>
</dbReference>
<evidence type="ECO:0000313" key="3">
    <source>
        <dbReference type="Proteomes" id="UP000189933"/>
    </source>
</evidence>
<name>A0A1T4NHA1_9FIRM</name>
<reference evidence="3" key="1">
    <citation type="submission" date="2017-02" db="EMBL/GenBank/DDBJ databases">
        <authorList>
            <person name="Varghese N."/>
            <person name="Submissions S."/>
        </authorList>
    </citation>
    <scope>NUCLEOTIDE SEQUENCE [LARGE SCALE GENOMIC DNA]</scope>
    <source>
        <strain evidence="3">DSM 16521</strain>
    </source>
</reference>
<dbReference type="GO" id="GO:0003677">
    <property type="term" value="F:DNA binding"/>
    <property type="evidence" value="ECO:0007669"/>
    <property type="project" value="InterPro"/>
</dbReference>
<dbReference type="RefSeq" id="WP_078665000.1">
    <property type="nucleotide sequence ID" value="NZ_FUXM01000007.1"/>
</dbReference>
<dbReference type="InterPro" id="IPR037914">
    <property type="entry name" value="SpoVT-AbrB_sf"/>
</dbReference>
<keyword evidence="3" id="KW-1185">Reference proteome</keyword>
<dbReference type="AlphaFoldDB" id="A0A1T4NHA1"/>
<evidence type="ECO:0000259" key="1">
    <source>
        <dbReference type="SMART" id="SM00966"/>
    </source>
</evidence>
<dbReference type="InterPro" id="IPR007159">
    <property type="entry name" value="SpoVT-AbrB_dom"/>
</dbReference>
<protein>
    <submittedName>
        <fullName evidence="2">Antidote-toxin recognition MazE, antitoxin</fullName>
    </submittedName>
</protein>
<dbReference type="OrthoDB" id="582905at2"/>
<dbReference type="SUPFAM" id="SSF89447">
    <property type="entry name" value="AbrB/MazE/MraZ-like"/>
    <property type="match status" value="1"/>
</dbReference>